<reference evidence="2 3" key="1">
    <citation type="submission" date="2016-11" db="EMBL/GenBank/DDBJ databases">
        <authorList>
            <person name="Jaros S."/>
            <person name="Januszkiewicz K."/>
            <person name="Wedrychowicz H."/>
        </authorList>
    </citation>
    <scope>NUCLEOTIDE SEQUENCE [LARGE SCALE GENOMIC DNA]</scope>
    <source>
        <strain evidence="2 3">DSM 3090</strain>
    </source>
</reference>
<name>A0A1M6NUZ9_9CLOT</name>
<sequence>MEQKEFEDVLYTVPEVAQLLKTDEATVRRLISKKILVGLKLGRIKVTRKELMRFLDWASGKDFTDLDNIKEF</sequence>
<dbReference type="STRING" id="1121331.SAMN02745248_01508"/>
<dbReference type="OrthoDB" id="2083128at2"/>
<keyword evidence="3" id="KW-1185">Reference proteome</keyword>
<dbReference type="AlphaFoldDB" id="A0A1M6NUZ9"/>
<protein>
    <submittedName>
        <fullName evidence="2">DNA binding domain-containing protein, excisionase family</fullName>
    </submittedName>
</protein>
<dbReference type="EMBL" id="FRAD01000011">
    <property type="protein sequence ID" value="SHJ99510.1"/>
    <property type="molecule type" value="Genomic_DNA"/>
</dbReference>
<dbReference type="InterPro" id="IPR041657">
    <property type="entry name" value="HTH_17"/>
</dbReference>
<evidence type="ECO:0000313" key="2">
    <source>
        <dbReference type="EMBL" id="SHJ99510.1"/>
    </source>
</evidence>
<dbReference type="Proteomes" id="UP000183952">
    <property type="component" value="Unassembled WGS sequence"/>
</dbReference>
<evidence type="ECO:0000313" key="3">
    <source>
        <dbReference type="Proteomes" id="UP000183952"/>
    </source>
</evidence>
<feature type="domain" description="Helix-turn-helix" evidence="1">
    <location>
        <begin position="10"/>
        <end position="55"/>
    </location>
</feature>
<proteinExistence type="predicted"/>
<accession>A0A1M6NUZ9</accession>
<organism evidence="2 3">
    <name type="scientific">Hathewaya proteolytica DSM 3090</name>
    <dbReference type="NCBI Taxonomy" id="1121331"/>
    <lineage>
        <taxon>Bacteria</taxon>
        <taxon>Bacillati</taxon>
        <taxon>Bacillota</taxon>
        <taxon>Clostridia</taxon>
        <taxon>Eubacteriales</taxon>
        <taxon>Clostridiaceae</taxon>
        <taxon>Hathewaya</taxon>
    </lineage>
</organism>
<evidence type="ECO:0000259" key="1">
    <source>
        <dbReference type="Pfam" id="PF12728"/>
    </source>
</evidence>
<gene>
    <name evidence="2" type="ORF">SAMN02745248_01508</name>
</gene>
<dbReference type="Pfam" id="PF12728">
    <property type="entry name" value="HTH_17"/>
    <property type="match status" value="1"/>
</dbReference>
<dbReference type="RefSeq" id="WP_072903472.1">
    <property type="nucleotide sequence ID" value="NZ_FRAD01000011.1"/>
</dbReference>